<feature type="non-terminal residue" evidence="1">
    <location>
        <position position="1"/>
    </location>
</feature>
<evidence type="ECO:0000313" key="2">
    <source>
        <dbReference type="Proteomes" id="UP000245609"/>
    </source>
</evidence>
<name>A0A2T9Z7I5_9FUNG</name>
<dbReference type="EMBL" id="MBFS01001905">
    <property type="protein sequence ID" value="PVV00559.1"/>
    <property type="molecule type" value="Genomic_DNA"/>
</dbReference>
<gene>
    <name evidence="1" type="ORF">BB560_005057</name>
</gene>
<accession>A0A2T9Z7I5</accession>
<organism evidence="1 2">
    <name type="scientific">Smittium megazygosporum</name>
    <dbReference type="NCBI Taxonomy" id="133381"/>
    <lineage>
        <taxon>Eukaryota</taxon>
        <taxon>Fungi</taxon>
        <taxon>Fungi incertae sedis</taxon>
        <taxon>Zoopagomycota</taxon>
        <taxon>Kickxellomycotina</taxon>
        <taxon>Harpellomycetes</taxon>
        <taxon>Harpellales</taxon>
        <taxon>Legeriomycetaceae</taxon>
        <taxon>Smittium</taxon>
    </lineage>
</organism>
<dbReference type="OrthoDB" id="379794at2759"/>
<evidence type="ECO:0000313" key="1">
    <source>
        <dbReference type="EMBL" id="PVV00559.1"/>
    </source>
</evidence>
<comment type="caution">
    <text evidence="1">The sequence shown here is derived from an EMBL/GenBank/DDBJ whole genome shotgun (WGS) entry which is preliminary data.</text>
</comment>
<sequence length="295" mass="33237">DIESNIKRAKNSVLENDCGNDSTSDRIRFMENLKGIISDIGKSVKSNLIKILKVKHFIEKGGNSFTNTTILGQNELEMAIDSFWNSGIIESTGVGLVVITEFLIDYSEQQSYIVKESAIEYEYIELLLDILFLVDLLVPKQIKAVPSNGTNSSSVRVENSNHLLSTASFENSQFFKFLKEKQLIEKYYVKSKIVQSLANFAHGSYKKIQDLVRTHTTISLKSLNENGLTNNNKSFETSMVLSFNDIKETGGQNNDDNDNDDFLPKNGTNGLFLVLNMMQIDDFHPYLREHAIATP</sequence>
<proteinExistence type="predicted"/>
<keyword evidence="2" id="KW-1185">Reference proteome</keyword>
<protein>
    <submittedName>
        <fullName evidence="1">Uncharacterized protein</fullName>
    </submittedName>
</protein>
<dbReference type="AlphaFoldDB" id="A0A2T9Z7I5"/>
<reference evidence="1 2" key="1">
    <citation type="journal article" date="2018" name="MBio">
        <title>Comparative Genomics Reveals the Core Gene Toolbox for the Fungus-Insect Symbiosis.</title>
        <authorList>
            <person name="Wang Y."/>
            <person name="Stata M."/>
            <person name="Wang W."/>
            <person name="Stajich J.E."/>
            <person name="White M.M."/>
            <person name="Moncalvo J.M."/>
        </authorList>
    </citation>
    <scope>NUCLEOTIDE SEQUENCE [LARGE SCALE GENOMIC DNA]</scope>
    <source>
        <strain evidence="1 2">SC-DP-2</strain>
    </source>
</reference>
<dbReference type="Proteomes" id="UP000245609">
    <property type="component" value="Unassembled WGS sequence"/>
</dbReference>